<comment type="caution">
    <text evidence="4">The sequence shown here is derived from an EMBL/GenBank/DDBJ whole genome shotgun (WGS) entry which is preliminary data.</text>
</comment>
<dbReference type="Proteomes" id="UP000019402">
    <property type="component" value="Unassembled WGS sequence"/>
</dbReference>
<name>W7YKS2_9BACT</name>
<reference evidence="4 5" key="1">
    <citation type="journal article" date="2014" name="Genome Announc.">
        <title>Draft Genome Sequence of Cytophaga fermentans JCM 21142T, a Facultative Anaerobe Isolated from Marine Mud.</title>
        <authorList>
            <person name="Starns D."/>
            <person name="Oshima K."/>
            <person name="Suda W."/>
            <person name="Iino T."/>
            <person name="Yuki M."/>
            <person name="Inoue J."/>
            <person name="Kitamura K."/>
            <person name="Iida T."/>
            <person name="Darby A."/>
            <person name="Hattori M."/>
            <person name="Ohkuma M."/>
        </authorList>
    </citation>
    <scope>NUCLEOTIDE SEQUENCE [LARGE SCALE GENOMIC DNA]</scope>
    <source>
        <strain evidence="4 5">JCM 21142</strain>
    </source>
</reference>
<dbReference type="GO" id="GO:0004065">
    <property type="term" value="F:arylsulfatase activity"/>
    <property type="evidence" value="ECO:0007669"/>
    <property type="project" value="TreeGrafter"/>
</dbReference>
<comment type="similarity">
    <text evidence="1">Belongs to the sulfatase family.</text>
</comment>
<dbReference type="PANTHER" id="PTHR42693">
    <property type="entry name" value="ARYLSULFATASE FAMILY MEMBER"/>
    <property type="match status" value="1"/>
</dbReference>
<dbReference type="InterPro" id="IPR000917">
    <property type="entry name" value="Sulfatase_N"/>
</dbReference>
<dbReference type="PROSITE" id="PS51257">
    <property type="entry name" value="PROKAR_LIPOPROTEIN"/>
    <property type="match status" value="1"/>
</dbReference>
<evidence type="ECO:0000259" key="3">
    <source>
        <dbReference type="Pfam" id="PF00884"/>
    </source>
</evidence>
<dbReference type="STRING" id="869213.GCA_000517085_01925"/>
<dbReference type="AlphaFoldDB" id="W7YKS2"/>
<gene>
    <name evidence="4" type="ORF">JCM21142_93835</name>
</gene>
<accession>W7YKS2</accession>
<organism evidence="4 5">
    <name type="scientific">Saccharicrinis fermentans DSM 9555 = JCM 21142</name>
    <dbReference type="NCBI Taxonomy" id="869213"/>
    <lineage>
        <taxon>Bacteria</taxon>
        <taxon>Pseudomonadati</taxon>
        <taxon>Bacteroidota</taxon>
        <taxon>Bacteroidia</taxon>
        <taxon>Marinilabiliales</taxon>
        <taxon>Marinilabiliaceae</taxon>
        <taxon>Saccharicrinis</taxon>
    </lineage>
</organism>
<evidence type="ECO:0000256" key="2">
    <source>
        <dbReference type="ARBA" id="ARBA00022801"/>
    </source>
</evidence>
<keyword evidence="5" id="KW-1185">Reference proteome</keyword>
<dbReference type="PANTHER" id="PTHR42693:SF53">
    <property type="entry name" value="ENDO-4-O-SULFATASE"/>
    <property type="match status" value="1"/>
</dbReference>
<evidence type="ECO:0000313" key="4">
    <source>
        <dbReference type="EMBL" id="GAF05111.1"/>
    </source>
</evidence>
<dbReference type="InterPro" id="IPR050738">
    <property type="entry name" value="Sulfatase"/>
</dbReference>
<keyword evidence="2" id="KW-0378">Hydrolase</keyword>
<evidence type="ECO:0000256" key="1">
    <source>
        <dbReference type="ARBA" id="ARBA00008779"/>
    </source>
</evidence>
<protein>
    <submittedName>
        <fullName evidence="4">Arylsulfatase</fullName>
    </submittedName>
</protein>
<dbReference type="CDD" id="cd16145">
    <property type="entry name" value="ARS_like"/>
    <property type="match status" value="1"/>
</dbReference>
<dbReference type="SUPFAM" id="SSF53649">
    <property type="entry name" value="Alkaline phosphatase-like"/>
    <property type="match status" value="1"/>
</dbReference>
<dbReference type="InterPro" id="IPR017850">
    <property type="entry name" value="Alkaline_phosphatase_core_sf"/>
</dbReference>
<sequence length="479" mass="54538">MIHIKIQIVFVLLMTLGAISCTSAKEKSKPKPNIIYILADDLGYGELGCYGQEKIQTPCLDKMASEGIRFTNHYSGQTVCSPSRCSLMTGMHMGHASVKKNGVLLDASDVTVSELLKSEGYATCAIGKWGLAEGPLAANSPNQKGFDHWFGFDNQGFAHFYYPEFMWRNHDKVFYNENLNIRDENGYYIPGKGTYNHDEFTKEALGFIQENKNKPFFLYLPYAIPHAELTVPEDSKEPYRKYQWPETPKTKPGYVNSNVKDQGYGSQYVEGYCCQDEPNITYAAMVSRMDRDIGRIMDLLKKLDIDENTIIMFGSDNGPSNEGGQSMEFFNSSGGLRGAKRDLYEGGIRVPFIARWPGKIKAGVTTNHISAFWDFLPTVCELVGISIPDHVDGMSLLPTLLGNDAQQKQHKYLYWEWRNMQVLRVGKWKFFYMNSNKPDQDPIYALYDLERDIREQNNVAQQYPELIKTFLPYLQAARK</sequence>
<feature type="domain" description="Sulfatase N-terminal" evidence="3">
    <location>
        <begin position="32"/>
        <end position="385"/>
    </location>
</feature>
<dbReference type="eggNOG" id="COG3119">
    <property type="taxonomic scope" value="Bacteria"/>
</dbReference>
<dbReference type="Gene3D" id="3.40.720.10">
    <property type="entry name" value="Alkaline Phosphatase, subunit A"/>
    <property type="match status" value="1"/>
</dbReference>
<dbReference type="EMBL" id="BAMD01000069">
    <property type="protein sequence ID" value="GAF05111.1"/>
    <property type="molecule type" value="Genomic_DNA"/>
</dbReference>
<proteinExistence type="inferred from homology"/>
<dbReference type="Pfam" id="PF00884">
    <property type="entry name" value="Sulfatase"/>
    <property type="match status" value="1"/>
</dbReference>
<dbReference type="RefSeq" id="WP_044214074.1">
    <property type="nucleotide sequence ID" value="NZ_BAMD01000069.1"/>
</dbReference>
<dbReference type="Gene3D" id="3.30.1120.10">
    <property type="match status" value="1"/>
</dbReference>
<evidence type="ECO:0000313" key="5">
    <source>
        <dbReference type="Proteomes" id="UP000019402"/>
    </source>
</evidence>